<name>A0AAV6VZY2_9LAMI</name>
<evidence type="ECO:0000256" key="1">
    <source>
        <dbReference type="SAM" id="MobiDB-lite"/>
    </source>
</evidence>
<feature type="compositionally biased region" description="Basic residues" evidence="1">
    <location>
        <begin position="60"/>
        <end position="69"/>
    </location>
</feature>
<dbReference type="InterPro" id="IPR044681">
    <property type="entry name" value="PICBP-like"/>
</dbReference>
<proteinExistence type="predicted"/>
<feature type="domain" description="Calmodulin-binding" evidence="2">
    <location>
        <begin position="512"/>
        <end position="619"/>
    </location>
</feature>
<feature type="compositionally biased region" description="Polar residues" evidence="1">
    <location>
        <begin position="106"/>
        <end position="129"/>
    </location>
</feature>
<accession>A0AAV6VZY2</accession>
<reference evidence="3" key="1">
    <citation type="submission" date="2019-10" db="EMBL/GenBank/DDBJ databases">
        <authorList>
            <person name="Zhang R."/>
            <person name="Pan Y."/>
            <person name="Wang J."/>
            <person name="Ma R."/>
            <person name="Yu S."/>
        </authorList>
    </citation>
    <scope>NUCLEOTIDE SEQUENCE</scope>
    <source>
        <strain evidence="3">LA-IB0</strain>
        <tissue evidence="3">Leaf</tissue>
    </source>
</reference>
<protein>
    <recommendedName>
        <fullName evidence="2">Calmodulin-binding domain-containing protein</fullName>
    </recommendedName>
</protein>
<feature type="region of interest" description="Disordered" evidence="1">
    <location>
        <begin position="421"/>
        <end position="442"/>
    </location>
</feature>
<dbReference type="GO" id="GO:0005516">
    <property type="term" value="F:calmodulin binding"/>
    <property type="evidence" value="ECO:0007669"/>
    <property type="project" value="InterPro"/>
</dbReference>
<evidence type="ECO:0000313" key="3">
    <source>
        <dbReference type="EMBL" id="KAG8363686.1"/>
    </source>
</evidence>
<feature type="compositionally biased region" description="Polar residues" evidence="1">
    <location>
        <begin position="88"/>
        <end position="99"/>
    </location>
</feature>
<dbReference type="Pfam" id="PF07839">
    <property type="entry name" value="CaM_binding"/>
    <property type="match status" value="1"/>
</dbReference>
<comment type="caution">
    <text evidence="3">The sequence shown here is derived from an EMBL/GenBank/DDBJ whole genome shotgun (WGS) entry which is preliminary data.</text>
</comment>
<dbReference type="Proteomes" id="UP000826271">
    <property type="component" value="Unassembled WGS sequence"/>
</dbReference>
<sequence length="643" mass="72531">MVQRKVANKLTIQIDHIKTKNQMVNLRSSSLHHQAELKTKKMKKSGSIKRQELDGPRSPNSRRRVKHPGKPPPPPTMVPALAPLPHKQSPNYMKPTTSSDARKEQSQVMSKNPFSPERSSFTRKTYSGNKATKTTSLKTMRTLTKNPSFKPARVRKCSKVVICEDLDVKRATCSSTLKDCKFPAYLKLNHGGTESEGQSALKVCPYTYCSLNGHHHRPPLPPLKCFLSARRIMIKNQRSIKLGCLSPRRVKPIGDVPNEKLSDQDDLKRSGVSEGENTDFFIEIYAKKMEDHEEQIVETPADGLIFCDVDTHETLDQNEDADSMDISETYLSGQNQENGVGDEVSLPSSIQEYSGASDMEWEIGNHISLYLDDDSEYSPEIEVVPDIGGEVEYPIIDDEFIIKSEKTGDRFNEFMADEISQESFDEESLNSDPFSSSSDSESTSSYDYFKSLINEKTSAPVEIPVEEPKPARDNTNECPLESNIQNQDLLDKECNQPENFNTLNPHSEVSRLNSVVAENAAKPENEESYLNRSTAKCKKPIEDCDELGHNFNPRAPNFLPLDPDPEAEKVDLKHQELDEKKNAEEWMVDYALRQAVTKLGPARKRKVTMLVEAFEKVMPITKCELHLRHSSALNRARTIQACN</sequence>
<evidence type="ECO:0000313" key="4">
    <source>
        <dbReference type="Proteomes" id="UP000826271"/>
    </source>
</evidence>
<dbReference type="AlphaFoldDB" id="A0AAV6VZY2"/>
<dbReference type="InterPro" id="IPR012417">
    <property type="entry name" value="CaM-bd_dom_pln"/>
</dbReference>
<evidence type="ECO:0000259" key="2">
    <source>
        <dbReference type="SMART" id="SM01054"/>
    </source>
</evidence>
<dbReference type="PANTHER" id="PTHR33923">
    <property type="entry name" value="CALMODULIN-BINDING PROTEIN-RELATED"/>
    <property type="match status" value="1"/>
</dbReference>
<gene>
    <name evidence="3" type="ORF">BUALT_Bualt19G0048200</name>
</gene>
<dbReference type="EMBL" id="WHWC01000019">
    <property type="protein sequence ID" value="KAG8363686.1"/>
    <property type="molecule type" value="Genomic_DNA"/>
</dbReference>
<organism evidence="3 4">
    <name type="scientific">Buddleja alternifolia</name>
    <dbReference type="NCBI Taxonomy" id="168488"/>
    <lineage>
        <taxon>Eukaryota</taxon>
        <taxon>Viridiplantae</taxon>
        <taxon>Streptophyta</taxon>
        <taxon>Embryophyta</taxon>
        <taxon>Tracheophyta</taxon>
        <taxon>Spermatophyta</taxon>
        <taxon>Magnoliopsida</taxon>
        <taxon>eudicotyledons</taxon>
        <taxon>Gunneridae</taxon>
        <taxon>Pentapetalae</taxon>
        <taxon>asterids</taxon>
        <taxon>lamiids</taxon>
        <taxon>Lamiales</taxon>
        <taxon>Scrophulariaceae</taxon>
        <taxon>Buddlejeae</taxon>
        <taxon>Buddleja</taxon>
    </lineage>
</organism>
<keyword evidence="4" id="KW-1185">Reference proteome</keyword>
<feature type="compositionally biased region" description="Low complexity" evidence="1">
    <location>
        <begin position="430"/>
        <end position="442"/>
    </location>
</feature>
<dbReference type="PANTHER" id="PTHR33923:SF2">
    <property type="entry name" value="CALMODULIN-BINDING PROTEIN-RELATED"/>
    <property type="match status" value="1"/>
</dbReference>
<dbReference type="SMART" id="SM01054">
    <property type="entry name" value="CaM_binding"/>
    <property type="match status" value="1"/>
</dbReference>
<feature type="region of interest" description="Disordered" evidence="1">
    <location>
        <begin position="34"/>
        <end position="129"/>
    </location>
</feature>